<dbReference type="InterPro" id="IPR037480">
    <property type="entry name" value="YihR-like"/>
</dbReference>
<dbReference type="CDD" id="cd09022">
    <property type="entry name" value="Aldose_epim_Ec_YihR"/>
    <property type="match status" value="1"/>
</dbReference>
<accession>A0A6I5NMY0</accession>
<dbReference type="RefSeq" id="WP_163227683.1">
    <property type="nucleotide sequence ID" value="NZ_VYSG01000002.1"/>
</dbReference>
<sequence>MTTKRNLPPRTGQQYTIVHGDYRATVAQLGAILRELTYKGEPILASFGADELVNCCAGQPLIPFPNRIEGGTYTFDGVDYELPIDEHERNNAIHGYGYRSYWNLDSLSGDEVTLWWRVPDLAGYPFDVVVTLTYRLDDDGLHIHFDAYNNDDKPAPWALAMHPWLANGGWKHGDDIDADNARCRLQIPAKTHVVVNGNLIPTGLEPVDGTKFDFRADGGRLLDDQPYDDALTDVEHEADGTVTALFTRPDGLKIRIVGDETITSFQVCDGTGFPPDSHPAGVAVEPQTAYANAFKTGDDLIVIEPGTSSETDLLIGVVAD</sequence>
<proteinExistence type="predicted"/>
<organism evidence="1 2">
    <name type="scientific">Bifidobacterium choloepi</name>
    <dbReference type="NCBI Taxonomy" id="2614131"/>
    <lineage>
        <taxon>Bacteria</taxon>
        <taxon>Bacillati</taxon>
        <taxon>Actinomycetota</taxon>
        <taxon>Actinomycetes</taxon>
        <taxon>Bifidobacteriales</taxon>
        <taxon>Bifidobacteriaceae</taxon>
        <taxon>Bifidobacterium</taxon>
    </lineage>
</organism>
<dbReference type="Proteomes" id="UP000469292">
    <property type="component" value="Unassembled WGS sequence"/>
</dbReference>
<gene>
    <name evidence="1" type="ORF">F6S87_05660</name>
</gene>
<dbReference type="InterPro" id="IPR014718">
    <property type="entry name" value="GH-type_carb-bd"/>
</dbReference>
<dbReference type="Pfam" id="PF01263">
    <property type="entry name" value="Aldose_epim"/>
    <property type="match status" value="1"/>
</dbReference>
<dbReference type="GO" id="GO:0004034">
    <property type="term" value="F:aldose 1-epimerase activity"/>
    <property type="evidence" value="ECO:0007669"/>
    <property type="project" value="TreeGrafter"/>
</dbReference>
<dbReference type="GO" id="GO:0030246">
    <property type="term" value="F:carbohydrate binding"/>
    <property type="evidence" value="ECO:0007669"/>
    <property type="project" value="InterPro"/>
</dbReference>
<comment type="caution">
    <text evidence="1">The sequence shown here is derived from an EMBL/GenBank/DDBJ whole genome shotgun (WGS) entry which is preliminary data.</text>
</comment>
<dbReference type="InterPro" id="IPR008183">
    <property type="entry name" value="Aldose_1/G6P_1-epimerase"/>
</dbReference>
<dbReference type="PANTHER" id="PTHR10091:SF0">
    <property type="entry name" value="GALACTOSE MUTAROTASE"/>
    <property type="match status" value="1"/>
</dbReference>
<reference evidence="1 2" key="1">
    <citation type="submission" date="2019-09" db="EMBL/GenBank/DDBJ databases">
        <title>Phylogenetic characterization of a novel taxon of the genus Bifidobacterium: Bifidobacterium choloepi sp. nov.</title>
        <authorList>
            <person name="Modesto M."/>
            <person name="Satti M."/>
        </authorList>
    </citation>
    <scope>NUCLEOTIDE SEQUENCE [LARGE SCALE GENOMIC DNA]</scope>
    <source>
        <strain evidence="1 2">BRDM6</strain>
    </source>
</reference>
<name>A0A6I5NMY0_9BIFI</name>
<evidence type="ECO:0000313" key="1">
    <source>
        <dbReference type="EMBL" id="NEG70082.1"/>
    </source>
</evidence>
<dbReference type="InterPro" id="IPR011013">
    <property type="entry name" value="Gal_mutarotase_sf_dom"/>
</dbReference>
<evidence type="ECO:0000313" key="2">
    <source>
        <dbReference type="Proteomes" id="UP000469292"/>
    </source>
</evidence>
<dbReference type="Gene3D" id="2.70.98.10">
    <property type="match status" value="1"/>
</dbReference>
<keyword evidence="2" id="KW-1185">Reference proteome</keyword>
<dbReference type="SUPFAM" id="SSF74650">
    <property type="entry name" value="Galactose mutarotase-like"/>
    <property type="match status" value="1"/>
</dbReference>
<dbReference type="PANTHER" id="PTHR10091">
    <property type="entry name" value="ALDOSE-1-EPIMERASE"/>
    <property type="match status" value="1"/>
</dbReference>
<dbReference type="GO" id="GO:0033499">
    <property type="term" value="P:galactose catabolic process via UDP-galactose, Leloir pathway"/>
    <property type="evidence" value="ECO:0007669"/>
    <property type="project" value="TreeGrafter"/>
</dbReference>
<dbReference type="GO" id="GO:0006006">
    <property type="term" value="P:glucose metabolic process"/>
    <property type="evidence" value="ECO:0007669"/>
    <property type="project" value="TreeGrafter"/>
</dbReference>
<dbReference type="EMBL" id="VYSG01000002">
    <property type="protein sequence ID" value="NEG70082.1"/>
    <property type="molecule type" value="Genomic_DNA"/>
</dbReference>
<dbReference type="AlphaFoldDB" id="A0A6I5NMY0"/>
<protein>
    <submittedName>
        <fullName evidence="1">Aldose 1-epimerase family protein</fullName>
    </submittedName>
</protein>